<dbReference type="RefSeq" id="WP_006967554.1">
    <property type="nucleotide sequence ID" value="NZ_CAVK010000251.1"/>
</dbReference>
<proteinExistence type="inferred from homology"/>
<dbReference type="PANTHER" id="PTHR10545:SF29">
    <property type="entry name" value="GH14572P-RELATED"/>
    <property type="match status" value="1"/>
</dbReference>
<dbReference type="AlphaFoldDB" id="N1MY98"/>
<name>N1MY98_9SPHN</name>
<dbReference type="Proteomes" id="UP000013201">
    <property type="component" value="Unassembled WGS sequence"/>
</dbReference>
<keyword evidence="2" id="KW-0808">Transferase</keyword>
<dbReference type="EMBL" id="CAVK010000251">
    <property type="protein sequence ID" value="CCW20203.1"/>
    <property type="molecule type" value="Genomic_DNA"/>
</dbReference>
<dbReference type="InterPro" id="IPR051016">
    <property type="entry name" value="Diverse_Substrate_AcTransf"/>
</dbReference>
<evidence type="ECO:0000259" key="4">
    <source>
        <dbReference type="PROSITE" id="PS51186"/>
    </source>
</evidence>
<dbReference type="FunFam" id="3.40.630.30:FF:000064">
    <property type="entry name" value="GNAT family acetyltransferase"/>
    <property type="match status" value="1"/>
</dbReference>
<evidence type="ECO:0000256" key="3">
    <source>
        <dbReference type="ARBA" id="ARBA00023315"/>
    </source>
</evidence>
<evidence type="ECO:0000313" key="5">
    <source>
        <dbReference type="EMBL" id="CCW20203.1"/>
    </source>
</evidence>
<dbReference type="SUPFAM" id="SSF55729">
    <property type="entry name" value="Acyl-CoA N-acyltransferases (Nat)"/>
    <property type="match status" value="1"/>
</dbReference>
<comment type="similarity">
    <text evidence="1">Belongs to the acetyltransferase family.</text>
</comment>
<evidence type="ECO:0000313" key="6">
    <source>
        <dbReference type="Proteomes" id="UP000013201"/>
    </source>
</evidence>
<dbReference type="CDD" id="cd04301">
    <property type="entry name" value="NAT_SF"/>
    <property type="match status" value="1"/>
</dbReference>
<sequence>MTLTIRSATPDDIDAIVGFIHALAAYEKLAHAVKADPATLARYLFGPHPMAEVLIAETDGAAIGFALFFHNFSTFEGRPGLYLEDLFVKPEARGIGAGRALLARLAQIALDRDCARLEWSVLDWNAPAIAVYRAIGAQPMDEWTVQRLDGDALQALAATAPITA</sequence>
<feature type="domain" description="N-acetyltransferase" evidence="4">
    <location>
        <begin position="3"/>
        <end position="163"/>
    </location>
</feature>
<keyword evidence="6" id="KW-1185">Reference proteome</keyword>
<dbReference type="GO" id="GO:0008080">
    <property type="term" value="F:N-acetyltransferase activity"/>
    <property type="evidence" value="ECO:0007669"/>
    <property type="project" value="UniProtKB-ARBA"/>
</dbReference>
<organism evidence="5 6">
    <name type="scientific">Sphingobium indicum BiD32</name>
    <dbReference type="NCBI Taxonomy" id="1301087"/>
    <lineage>
        <taxon>Bacteria</taxon>
        <taxon>Pseudomonadati</taxon>
        <taxon>Pseudomonadota</taxon>
        <taxon>Alphaproteobacteria</taxon>
        <taxon>Sphingomonadales</taxon>
        <taxon>Sphingomonadaceae</taxon>
        <taxon>Sphingobium</taxon>
    </lineage>
</organism>
<dbReference type="OrthoDB" id="9805924at2"/>
<dbReference type="InterPro" id="IPR000182">
    <property type="entry name" value="GNAT_dom"/>
</dbReference>
<reference evidence="6" key="2">
    <citation type="submission" date="2013-04" db="EMBL/GenBank/DDBJ databases">
        <title>Bisphenol A degrading Sphingobium sp. strain BiD32.</title>
        <authorList>
            <person name="Nielsen J.L."/>
            <person name="Zhou N.A."/>
            <person name="Kjeldal H."/>
        </authorList>
    </citation>
    <scope>NUCLEOTIDE SEQUENCE [LARGE SCALE GENOMIC DNA]</scope>
    <source>
        <strain evidence="6">BiD32</strain>
    </source>
</reference>
<dbReference type="PANTHER" id="PTHR10545">
    <property type="entry name" value="DIAMINE N-ACETYLTRANSFERASE"/>
    <property type="match status" value="1"/>
</dbReference>
<keyword evidence="3" id="KW-0012">Acyltransferase</keyword>
<dbReference type="InterPro" id="IPR016181">
    <property type="entry name" value="Acyl_CoA_acyltransferase"/>
</dbReference>
<dbReference type="Gene3D" id="3.40.630.30">
    <property type="match status" value="1"/>
</dbReference>
<dbReference type="PROSITE" id="PS51186">
    <property type="entry name" value="GNAT"/>
    <property type="match status" value="1"/>
</dbReference>
<reference evidence="5 6" key="1">
    <citation type="submission" date="2013-03" db="EMBL/GenBank/DDBJ databases">
        <authorList>
            <person name="Le V."/>
        </authorList>
    </citation>
    <scope>NUCLEOTIDE SEQUENCE [LARGE SCALE GENOMIC DNA]</scope>
    <source>
        <strain evidence="5 6">BiD32</strain>
    </source>
</reference>
<accession>N1MY98</accession>
<dbReference type="Pfam" id="PF00583">
    <property type="entry name" value="Acetyltransf_1"/>
    <property type="match status" value="1"/>
</dbReference>
<gene>
    <name evidence="5" type="ORF">EBBID32_45770</name>
</gene>
<comment type="caution">
    <text evidence="5">The sequence shown here is derived from an EMBL/GenBank/DDBJ whole genome shotgun (WGS) entry which is preliminary data.</text>
</comment>
<evidence type="ECO:0000256" key="2">
    <source>
        <dbReference type="ARBA" id="ARBA00022679"/>
    </source>
</evidence>
<evidence type="ECO:0000256" key="1">
    <source>
        <dbReference type="ARBA" id="ARBA00008694"/>
    </source>
</evidence>
<protein>
    <submittedName>
        <fullName evidence="5">Histone acetyltransferase HPA2 and related acetyltransferases</fullName>
    </submittedName>
</protein>